<dbReference type="Pfam" id="PF03160">
    <property type="entry name" value="Calx-beta"/>
    <property type="match status" value="1"/>
</dbReference>
<evidence type="ECO:0000256" key="2">
    <source>
        <dbReference type="ARBA" id="ARBA00022737"/>
    </source>
</evidence>
<organism evidence="5">
    <name type="scientific">marine metagenome</name>
    <dbReference type="NCBI Taxonomy" id="408172"/>
    <lineage>
        <taxon>unclassified sequences</taxon>
        <taxon>metagenomes</taxon>
        <taxon>ecological metagenomes</taxon>
    </lineage>
</organism>
<dbReference type="PANTHER" id="PTHR44103">
    <property type="entry name" value="PROPROTEIN CONVERTASE P"/>
    <property type="match status" value="1"/>
</dbReference>
<dbReference type="EMBL" id="UINC01024714">
    <property type="protein sequence ID" value="SVA98910.1"/>
    <property type="molecule type" value="Genomic_DNA"/>
</dbReference>
<reference evidence="5" key="1">
    <citation type="submission" date="2018-05" db="EMBL/GenBank/DDBJ databases">
        <authorList>
            <person name="Lanie J.A."/>
            <person name="Ng W.-L."/>
            <person name="Kazmierczak K.M."/>
            <person name="Andrzejewski T.M."/>
            <person name="Davidsen T.M."/>
            <person name="Wayne K.J."/>
            <person name="Tettelin H."/>
            <person name="Glass J.I."/>
            <person name="Rusch D."/>
            <person name="Podicherti R."/>
            <person name="Tsui H.-C.T."/>
            <person name="Winkler M.E."/>
        </authorList>
    </citation>
    <scope>NUCLEOTIDE SEQUENCE</scope>
</reference>
<proteinExistence type="predicted"/>
<name>A0A382ABI6_9ZZZZ</name>
<dbReference type="Gene3D" id="2.130.10.130">
    <property type="entry name" value="Integrin alpha, N-terminal"/>
    <property type="match status" value="2"/>
</dbReference>
<dbReference type="SUPFAM" id="SSF141072">
    <property type="entry name" value="CalX-like"/>
    <property type="match status" value="1"/>
</dbReference>
<keyword evidence="2" id="KW-0677">Repeat</keyword>
<dbReference type="GO" id="GO:0016020">
    <property type="term" value="C:membrane"/>
    <property type="evidence" value="ECO:0007669"/>
    <property type="project" value="InterPro"/>
</dbReference>
<dbReference type="InterPro" id="IPR028994">
    <property type="entry name" value="Integrin_alpha_N"/>
</dbReference>
<evidence type="ECO:0000256" key="1">
    <source>
        <dbReference type="ARBA" id="ARBA00022729"/>
    </source>
</evidence>
<keyword evidence="1" id="KW-0732">Signal</keyword>
<dbReference type="InterPro" id="IPR038081">
    <property type="entry name" value="CalX-like_sf"/>
</dbReference>
<feature type="domain" description="Calx-beta" evidence="4">
    <location>
        <begin position="347"/>
        <end position="415"/>
    </location>
</feature>
<evidence type="ECO:0000259" key="4">
    <source>
        <dbReference type="Pfam" id="PF03160"/>
    </source>
</evidence>
<accession>A0A382ABI6</accession>
<dbReference type="AlphaFoldDB" id="A0A382ABI6"/>
<evidence type="ECO:0000313" key="5">
    <source>
        <dbReference type="EMBL" id="SVA98910.1"/>
    </source>
</evidence>
<sequence>GASAVYVADMDGDGDLDIVSASRYDDTIAWYENDGAADPSWTAADIATSANGAFGVHVADMDGDGDLDIVSASYDDDTIAWYENDGATDPSWTAADIDTNGDSVKGVHVADLDGDGDLDILSASSSDDTVAWYENDGASDPSWTAANIVTNINGAWEVEAGDMDGDGDLDISYAAYTGDKIGWLENDGAANPSWTAANIATRLNGAVDAKLADLDGDGDLDIVGAIWHEDTIAWYENDGAADPSWAAATIATSADRAHDVRIADMDGDGDLDIVSASVNDDTIAWYENDGASDPTWSAANIDTNADGAREVFVADLDGDGDLDIVSASQNDDTIAWYESNAADKNLDTDAVAGTDYTAASGTLTFEAGDTTATFTVPVLADSAPENNETATMTLSSASNATLSDATGTLTITDDDSISFTAADIVTNASAAYYVDLVDLDQDGDLDILSASYSDDTIAWYESDGAANPSWTKATIATSADSPHSVETFDMDGDGDLDIVSASYEDDTIAWYENDGAADPSWTAANIDTNANGAVSVFIADLDADGDPDIVSAGRNDHTIAWYENDGAANPSWSAANIATDASQARNVFVADMDSDGDLDIVSTSSGDNDLAWYENDGAANPSFSAANIDSNAANGLWGLHVADMDQDGDLDILTASYIADTITWYENDGSANPSWSDTTVDTNADGARSVWSADVDGDGDLDILSASFDDDTIAWYENDGAADPSFSASNIATSANGARHLKTADMDQDGDLDIVSASVHDSTIAWYENTCDGSDPLVLDLDGDGIELLG</sequence>
<keyword evidence="3" id="KW-0106">Calcium</keyword>
<protein>
    <recommendedName>
        <fullName evidence="4">Calx-beta domain-containing protein</fullName>
    </recommendedName>
</protein>
<feature type="non-terminal residue" evidence="5">
    <location>
        <position position="790"/>
    </location>
</feature>
<dbReference type="PANTHER" id="PTHR44103:SF1">
    <property type="entry name" value="PROPROTEIN CONVERTASE P"/>
    <property type="match status" value="1"/>
</dbReference>
<dbReference type="GO" id="GO:0007154">
    <property type="term" value="P:cell communication"/>
    <property type="evidence" value="ECO:0007669"/>
    <property type="project" value="InterPro"/>
</dbReference>
<dbReference type="InterPro" id="IPR003644">
    <property type="entry name" value="Calx_beta"/>
</dbReference>
<evidence type="ECO:0000256" key="3">
    <source>
        <dbReference type="ARBA" id="ARBA00022837"/>
    </source>
</evidence>
<gene>
    <name evidence="5" type="ORF">METZ01_LOCUS151764</name>
</gene>
<dbReference type="InterPro" id="IPR013517">
    <property type="entry name" value="FG-GAP"/>
</dbReference>
<dbReference type="Pfam" id="PF13517">
    <property type="entry name" value="FG-GAP_3"/>
    <property type="match status" value="6"/>
</dbReference>
<dbReference type="Gene3D" id="2.60.40.2030">
    <property type="match status" value="1"/>
</dbReference>
<feature type="non-terminal residue" evidence="5">
    <location>
        <position position="1"/>
    </location>
</feature>
<dbReference type="SUPFAM" id="SSF69318">
    <property type="entry name" value="Integrin alpha N-terminal domain"/>
    <property type="match status" value="2"/>
</dbReference>